<sequence length="102" mass="11983">MNIQAKRWRSLRQPLSALLSARRSDVEYSFTTIQESRSLVGDVLRHCPICSRHPREAVIIWFGVLLHFEDEQISFHPANTRSQHNFKSFDMKSRILLTCQNK</sequence>
<keyword evidence="2" id="KW-1185">Reference proteome</keyword>
<dbReference type="EMBL" id="VSRR010000461">
    <property type="protein sequence ID" value="MPC15878.1"/>
    <property type="molecule type" value="Genomic_DNA"/>
</dbReference>
<reference evidence="1 2" key="1">
    <citation type="submission" date="2019-05" db="EMBL/GenBank/DDBJ databases">
        <title>Another draft genome of Portunus trituberculatus and its Hox gene families provides insights of decapod evolution.</title>
        <authorList>
            <person name="Jeong J.-H."/>
            <person name="Song I."/>
            <person name="Kim S."/>
            <person name="Choi T."/>
            <person name="Kim D."/>
            <person name="Ryu S."/>
            <person name="Kim W."/>
        </authorList>
    </citation>
    <scope>NUCLEOTIDE SEQUENCE [LARGE SCALE GENOMIC DNA]</scope>
    <source>
        <tissue evidence="1">Muscle</tissue>
    </source>
</reference>
<name>A0A5B7D308_PORTR</name>
<evidence type="ECO:0000313" key="1">
    <source>
        <dbReference type="EMBL" id="MPC15878.1"/>
    </source>
</evidence>
<accession>A0A5B7D308</accession>
<proteinExistence type="predicted"/>
<comment type="caution">
    <text evidence="1">The sequence shown here is derived from an EMBL/GenBank/DDBJ whole genome shotgun (WGS) entry which is preliminary data.</text>
</comment>
<protein>
    <submittedName>
        <fullName evidence="1">Uncharacterized protein</fullName>
    </submittedName>
</protein>
<evidence type="ECO:0000313" key="2">
    <source>
        <dbReference type="Proteomes" id="UP000324222"/>
    </source>
</evidence>
<gene>
    <name evidence="1" type="ORF">E2C01_008682</name>
</gene>
<dbReference type="Proteomes" id="UP000324222">
    <property type="component" value="Unassembled WGS sequence"/>
</dbReference>
<dbReference type="AlphaFoldDB" id="A0A5B7D308"/>
<organism evidence="1 2">
    <name type="scientific">Portunus trituberculatus</name>
    <name type="common">Swimming crab</name>
    <name type="synonym">Neptunus trituberculatus</name>
    <dbReference type="NCBI Taxonomy" id="210409"/>
    <lineage>
        <taxon>Eukaryota</taxon>
        <taxon>Metazoa</taxon>
        <taxon>Ecdysozoa</taxon>
        <taxon>Arthropoda</taxon>
        <taxon>Crustacea</taxon>
        <taxon>Multicrustacea</taxon>
        <taxon>Malacostraca</taxon>
        <taxon>Eumalacostraca</taxon>
        <taxon>Eucarida</taxon>
        <taxon>Decapoda</taxon>
        <taxon>Pleocyemata</taxon>
        <taxon>Brachyura</taxon>
        <taxon>Eubrachyura</taxon>
        <taxon>Portunoidea</taxon>
        <taxon>Portunidae</taxon>
        <taxon>Portuninae</taxon>
        <taxon>Portunus</taxon>
    </lineage>
</organism>